<name>A0A0D0A841_9AGAM</name>
<evidence type="ECO:0000256" key="2">
    <source>
        <dbReference type="ARBA" id="ARBA00022741"/>
    </source>
</evidence>
<dbReference type="InterPro" id="IPR027417">
    <property type="entry name" value="P-loop_NTPase"/>
</dbReference>
<dbReference type="GO" id="GO:0004525">
    <property type="term" value="F:ribonuclease III activity"/>
    <property type="evidence" value="ECO:0007669"/>
    <property type="project" value="InterPro"/>
</dbReference>
<dbReference type="HOGENOM" id="CLU_000907_4_2_1"/>
<evidence type="ECO:0000256" key="1">
    <source>
        <dbReference type="ARBA" id="ARBA00022737"/>
    </source>
</evidence>
<evidence type="ECO:0000256" key="5">
    <source>
        <dbReference type="ARBA" id="ARBA00022840"/>
    </source>
</evidence>
<dbReference type="GO" id="GO:0005524">
    <property type="term" value="F:ATP binding"/>
    <property type="evidence" value="ECO:0007669"/>
    <property type="project" value="UniProtKB-KW"/>
</dbReference>
<dbReference type="Gene3D" id="1.10.1520.10">
    <property type="entry name" value="Ribonuclease III domain"/>
    <property type="match status" value="2"/>
</dbReference>
<dbReference type="SMART" id="SM00535">
    <property type="entry name" value="RIBOc"/>
    <property type="match status" value="2"/>
</dbReference>
<dbReference type="SUPFAM" id="SSF69065">
    <property type="entry name" value="RNase III domain-like"/>
    <property type="match status" value="2"/>
</dbReference>
<evidence type="ECO:0000256" key="4">
    <source>
        <dbReference type="ARBA" id="ARBA00022806"/>
    </source>
</evidence>
<dbReference type="EMBL" id="KN833686">
    <property type="protein sequence ID" value="KIK30597.1"/>
    <property type="molecule type" value="Genomic_DNA"/>
</dbReference>
<dbReference type="STRING" id="765257.A0A0D0A841"/>
<dbReference type="AlphaFoldDB" id="A0A0D0A841"/>
<dbReference type="CDD" id="cd00593">
    <property type="entry name" value="RIBOc"/>
    <property type="match status" value="2"/>
</dbReference>
<dbReference type="Gene3D" id="2.170.260.10">
    <property type="entry name" value="paz domain"/>
    <property type="match status" value="1"/>
</dbReference>
<dbReference type="GO" id="GO:0006396">
    <property type="term" value="P:RNA processing"/>
    <property type="evidence" value="ECO:0007669"/>
    <property type="project" value="InterPro"/>
</dbReference>
<keyword evidence="1" id="KW-0677">Repeat</keyword>
<keyword evidence="3" id="KW-0378">Hydrolase</keyword>
<evidence type="ECO:0000313" key="9">
    <source>
        <dbReference type="Proteomes" id="UP000054018"/>
    </source>
</evidence>
<feature type="region of interest" description="Disordered" evidence="6">
    <location>
        <begin position="858"/>
        <end position="884"/>
    </location>
</feature>
<reference evidence="8 9" key="1">
    <citation type="submission" date="2014-04" db="EMBL/GenBank/DDBJ databases">
        <authorList>
            <consortium name="DOE Joint Genome Institute"/>
            <person name="Kuo A."/>
            <person name="Kohler A."/>
            <person name="Costa M.D."/>
            <person name="Nagy L.G."/>
            <person name="Floudas D."/>
            <person name="Copeland A."/>
            <person name="Barry K.W."/>
            <person name="Cichocki N."/>
            <person name="Veneault-Fourrey C."/>
            <person name="LaButti K."/>
            <person name="Lindquist E.A."/>
            <person name="Lipzen A."/>
            <person name="Lundell T."/>
            <person name="Morin E."/>
            <person name="Murat C."/>
            <person name="Sun H."/>
            <person name="Tunlid A."/>
            <person name="Henrissat B."/>
            <person name="Grigoriev I.V."/>
            <person name="Hibbett D.S."/>
            <person name="Martin F."/>
            <person name="Nordberg H.P."/>
            <person name="Cantor M.N."/>
            <person name="Hua S.X."/>
        </authorList>
    </citation>
    <scope>NUCLEOTIDE SEQUENCE [LARGE SCALE GENOMIC DNA]</scope>
    <source>
        <strain evidence="8 9">441</strain>
    </source>
</reference>
<dbReference type="Gene3D" id="3.40.50.300">
    <property type="entry name" value="P-loop containing nucleotide triphosphate hydrolases"/>
    <property type="match status" value="1"/>
</dbReference>
<proteinExistence type="predicted"/>
<dbReference type="Proteomes" id="UP000054018">
    <property type="component" value="Unassembled WGS sequence"/>
</dbReference>
<dbReference type="SUPFAM" id="SSF52540">
    <property type="entry name" value="P-loop containing nucleoside triphosphate hydrolases"/>
    <property type="match status" value="1"/>
</dbReference>
<feature type="domain" description="RNase III" evidence="7">
    <location>
        <begin position="755"/>
        <end position="911"/>
    </location>
</feature>
<dbReference type="Pfam" id="PF03368">
    <property type="entry name" value="Dicer_dimer"/>
    <property type="match status" value="1"/>
</dbReference>
<sequence>MTVLECFYRTENADVRPSILALRSSARTADISQLEQLLEAKATSKLATTTFSRLRPLEVVVQYEAPSPSRDTKLTERIRAIQFSESLFFEAFSVARHITRELGPCGCDLLWRRRMKGSALAVEDGGEVVARVKSELQNLIKSWSFAMPNVNLPSRGCNVSPKFARLIQILKTCKLHGDKFRGIIFVQEREVAAIMADMLCMVAQDLGFLRPLALTELDGNNIQDVCRGFATGEFNLLVVPKSLEDLDIPSALIVVRYGVYESQLSYAYSCARTVGALGYLVHMVENGNDVERRVLSHYQHEKFDERWIEVVTSGGGSPIPSRPLIENCVLPDGPDENVGPCIVDPTTSGRLYERDAVCALYRLVSSMLHMSETSHKSLFVVRQGSCDPLSCEWICDVLLPSKLLTEQVSGPPRPTPAHARRAAAFITCVRLYEYGAFDHRLFLYPRSAMKTQELANADTISGNRCYPRKRTPFWSNSLRLFSHKWFPVILHVQGREKHAPMLLLTRQPLPHMPACRLFIEGVPTVVQNARAAPVEISADHLHALQLFTIRICRAILNKPFACSADDVVYLFAPLRSCVTGNLQSTGLRRILDYVPWDVVFLAGKEWAVRFDPDFGSLQGVEDMVVQDRMVEFTRRYYALRLRQDLTPLSKPEDSPHEAGYSNFVEYCKARRKGFDGLRDYQQPMIEVAKIAGVSNHLNPVFQSLAVPTRAGAKYLIPELSAKSTIPASTFRTALVLPSVMRRIEDFLIVQELNAVFFNHSIYEEHLFAAISAPSAGYEVDYERLELFGDAFLKYLASIYVFVMHPSQHGVVHAARQCIISNEVLMQSAVRSGLPQFIQGKPFSYKLWHPPNFTADSFPGSNFVGDENANSERGRTAGKKKSHDESVTQWLGDKTIADVVEAIIGAAYLSGGQETALQAVKSMQVPIPNVEQWDDFRRKACPPPPDPTALLRAGSVEAVEAITGRQNSNPHILGWALIHPSIDGNGAEYNEQLEFIGDAILDFVVVRYIVGRYGKLSPGAMTMLKVAMVSNSALAALCVSSGLYRHLHYDSHSLARSFEAYVKKVEAWRLEETKIAAQNDRSPGQYWLDIESPKALSDLVESIIGALFIQDGYQLAGTEIFFNKVLRPFYDRYVTLKTLSHHPTKILSDLLQKHGCQQFELVKETCDAKQEAQCDVVVHEIILASATASTVHAAGRAASLAALDALEGDANFMNGTCTCRSSSRGKRARKMLIDEMVAEIDVETAS</sequence>
<organism evidence="8 9">
    <name type="scientific">Pisolithus microcarpus 441</name>
    <dbReference type="NCBI Taxonomy" id="765257"/>
    <lineage>
        <taxon>Eukaryota</taxon>
        <taxon>Fungi</taxon>
        <taxon>Dikarya</taxon>
        <taxon>Basidiomycota</taxon>
        <taxon>Agaricomycotina</taxon>
        <taxon>Agaricomycetes</taxon>
        <taxon>Agaricomycetidae</taxon>
        <taxon>Boletales</taxon>
        <taxon>Sclerodermatineae</taxon>
        <taxon>Pisolithaceae</taxon>
        <taxon>Pisolithus</taxon>
    </lineage>
</organism>
<feature type="domain" description="RNase III" evidence="7">
    <location>
        <begin position="955"/>
        <end position="1111"/>
    </location>
</feature>
<gene>
    <name evidence="8" type="ORF">PISMIDRAFT_87233</name>
</gene>
<dbReference type="OrthoDB" id="416741at2759"/>
<dbReference type="PROSITE" id="PS50142">
    <property type="entry name" value="RNASE_3_2"/>
    <property type="match status" value="2"/>
</dbReference>
<evidence type="ECO:0000256" key="6">
    <source>
        <dbReference type="SAM" id="MobiDB-lite"/>
    </source>
</evidence>
<keyword evidence="2" id="KW-0547">Nucleotide-binding</keyword>
<dbReference type="InterPro" id="IPR005034">
    <property type="entry name" value="Dicer_dimerisation"/>
</dbReference>
<keyword evidence="5" id="KW-0067">ATP-binding</keyword>
<evidence type="ECO:0000259" key="7">
    <source>
        <dbReference type="PROSITE" id="PS50142"/>
    </source>
</evidence>
<reference evidence="9" key="2">
    <citation type="submission" date="2015-01" db="EMBL/GenBank/DDBJ databases">
        <title>Evolutionary Origins and Diversification of the Mycorrhizal Mutualists.</title>
        <authorList>
            <consortium name="DOE Joint Genome Institute"/>
            <consortium name="Mycorrhizal Genomics Consortium"/>
            <person name="Kohler A."/>
            <person name="Kuo A."/>
            <person name="Nagy L.G."/>
            <person name="Floudas D."/>
            <person name="Copeland A."/>
            <person name="Barry K.W."/>
            <person name="Cichocki N."/>
            <person name="Veneault-Fourrey C."/>
            <person name="LaButti K."/>
            <person name="Lindquist E.A."/>
            <person name="Lipzen A."/>
            <person name="Lundell T."/>
            <person name="Morin E."/>
            <person name="Murat C."/>
            <person name="Riley R."/>
            <person name="Ohm R."/>
            <person name="Sun H."/>
            <person name="Tunlid A."/>
            <person name="Henrissat B."/>
            <person name="Grigoriev I.V."/>
            <person name="Hibbett D.S."/>
            <person name="Martin F."/>
        </authorList>
    </citation>
    <scope>NUCLEOTIDE SEQUENCE [LARGE SCALE GENOMIC DNA]</scope>
    <source>
        <strain evidence="9">441</strain>
    </source>
</reference>
<dbReference type="InterPro" id="IPR038248">
    <property type="entry name" value="Dicer_dimer_sf"/>
</dbReference>
<protein>
    <recommendedName>
        <fullName evidence="7">RNase III domain-containing protein</fullName>
    </recommendedName>
</protein>
<dbReference type="GO" id="GO:0004386">
    <property type="term" value="F:helicase activity"/>
    <property type="evidence" value="ECO:0007669"/>
    <property type="project" value="UniProtKB-KW"/>
</dbReference>
<dbReference type="InterPro" id="IPR036389">
    <property type="entry name" value="RNase_III_sf"/>
</dbReference>
<dbReference type="InterPro" id="IPR000999">
    <property type="entry name" value="RNase_III_dom"/>
</dbReference>
<keyword evidence="9" id="KW-1185">Reference proteome</keyword>
<dbReference type="Pfam" id="PF00636">
    <property type="entry name" value="Ribonuclease_3"/>
    <property type="match status" value="2"/>
</dbReference>
<evidence type="ECO:0000313" key="8">
    <source>
        <dbReference type="EMBL" id="KIK30597.1"/>
    </source>
</evidence>
<dbReference type="Gene3D" id="3.30.160.380">
    <property type="entry name" value="Dicer dimerisation domain"/>
    <property type="match status" value="1"/>
</dbReference>
<dbReference type="PANTHER" id="PTHR14950:SF37">
    <property type="entry name" value="ENDORIBONUCLEASE DICER"/>
    <property type="match status" value="1"/>
</dbReference>
<evidence type="ECO:0000256" key="3">
    <source>
        <dbReference type="ARBA" id="ARBA00022801"/>
    </source>
</evidence>
<accession>A0A0D0A841</accession>
<keyword evidence="4" id="KW-0347">Helicase</keyword>
<dbReference type="PANTHER" id="PTHR14950">
    <property type="entry name" value="DICER-RELATED"/>
    <property type="match status" value="1"/>
</dbReference>